<dbReference type="AlphaFoldDB" id="A0AAD4FC85"/>
<dbReference type="InterPro" id="IPR002213">
    <property type="entry name" value="UDP_glucos_trans"/>
</dbReference>
<dbReference type="Gene3D" id="3.40.50.2000">
    <property type="entry name" value="Glycogen Phosphorylase B"/>
    <property type="match status" value="2"/>
</dbReference>
<dbReference type="CDD" id="cd03784">
    <property type="entry name" value="GT1_Gtf-like"/>
    <property type="match status" value="1"/>
</dbReference>
<reference evidence="2" key="1">
    <citation type="submission" date="2023-02" db="EMBL/GenBank/DDBJ databases">
        <authorList>
            <person name="Palmer J.M."/>
        </authorList>
    </citation>
    <scope>NUCLEOTIDE SEQUENCE</scope>
    <source>
        <strain evidence="2">FW57</strain>
    </source>
</reference>
<gene>
    <name evidence="2" type="ORF">NEMBOFW57_004730</name>
</gene>
<keyword evidence="3" id="KW-1185">Reference proteome</keyword>
<dbReference type="EMBL" id="JAHCVI010000001">
    <property type="protein sequence ID" value="KAG7294653.1"/>
    <property type="molecule type" value="Genomic_DNA"/>
</dbReference>
<protein>
    <submittedName>
        <fullName evidence="2">Uncharacterized protein</fullName>
    </submittedName>
</protein>
<keyword evidence="1" id="KW-0808">Transferase</keyword>
<comment type="caution">
    <text evidence="2">The sequence shown here is derived from an EMBL/GenBank/DDBJ whole genome shotgun (WGS) entry which is preliminary data.</text>
</comment>
<evidence type="ECO:0000313" key="3">
    <source>
        <dbReference type="Proteomes" id="UP001197093"/>
    </source>
</evidence>
<name>A0AAD4FC85_9PEZI</name>
<dbReference type="Pfam" id="PF00201">
    <property type="entry name" value="UDPGT"/>
    <property type="match status" value="1"/>
</dbReference>
<evidence type="ECO:0000256" key="1">
    <source>
        <dbReference type="ARBA" id="ARBA00022679"/>
    </source>
</evidence>
<dbReference type="PANTHER" id="PTHR21015:SF22">
    <property type="entry name" value="GLYCOSYLTRANSFERASE"/>
    <property type="match status" value="1"/>
</dbReference>
<accession>A0AAD4FC85</accession>
<dbReference type="Proteomes" id="UP001197093">
    <property type="component" value="Unassembled WGS sequence"/>
</dbReference>
<dbReference type="SUPFAM" id="SSF53756">
    <property type="entry name" value="UDP-Glycosyltransferase/glycogen phosphorylase"/>
    <property type="match status" value="1"/>
</dbReference>
<organism evidence="2 3">
    <name type="scientific">Staphylotrichum longicolle</name>
    <dbReference type="NCBI Taxonomy" id="669026"/>
    <lineage>
        <taxon>Eukaryota</taxon>
        <taxon>Fungi</taxon>
        <taxon>Dikarya</taxon>
        <taxon>Ascomycota</taxon>
        <taxon>Pezizomycotina</taxon>
        <taxon>Sordariomycetes</taxon>
        <taxon>Sordariomycetidae</taxon>
        <taxon>Sordariales</taxon>
        <taxon>Chaetomiaceae</taxon>
        <taxon>Staphylotrichum</taxon>
    </lineage>
</organism>
<evidence type="ECO:0000313" key="2">
    <source>
        <dbReference type="EMBL" id="KAG7294653.1"/>
    </source>
</evidence>
<dbReference type="PANTHER" id="PTHR21015">
    <property type="entry name" value="UDP-N-ACETYLGLUCOSAMINE--N-ACETYLMURAMYL-(PENTAPEPTIDE) PYROPHOSPHORYL-UNDECAPRENOL N-ACETYLGLUCOSAMINE TRANSFERASE 1"/>
    <property type="match status" value="1"/>
</dbReference>
<dbReference type="GO" id="GO:0008194">
    <property type="term" value="F:UDP-glycosyltransferase activity"/>
    <property type="evidence" value="ECO:0007669"/>
    <property type="project" value="InterPro"/>
</dbReference>
<proteinExistence type="predicted"/>
<sequence>MAVSKDKPILVAAAFNAAGHTGGLIQISQHLIKKGYRIYFLAGSDFQASIEKIGAEFIENPFHWEKIVASAPPGREHDELWILEHVFGASLPSVHRVLKETLEQVRREHPHSEVILLHELMFGGVGPFLYGAPLPQGYSSFPKVINFHTTIFTATDGSIPPYGPGLPYDPTPENLALWRSICDQAKPVTAGLVEYYNNQYKALGATRRVQGNLFDIQLGFGKVTVMTRSPSLEYPIHTSKHQLRLIGGLPPKTLSDDFAYPTWWSTITANAALPDSSPNKKKLVFVSQGTVHRVYDDLVIPTINALANRSDLIVVATLGTCGAQLDDGVNIPDNAIVVDYFPYDALLPYADVFVCNAGYNGFIHSVMNGVPLVCSGLVTDKAETSARAEWAGVAVNLRAQRPDEKAIREGVDKILAEPRYKQRAMELKRENEAMDPLARVEEIIEEVVAGPGNDVVQS</sequence>